<dbReference type="Proteomes" id="UP000015091">
    <property type="component" value="Segment"/>
</dbReference>
<protein>
    <submittedName>
        <fullName evidence="1">Uncharacterized protein</fullName>
    </submittedName>
</protein>
<name>S5MSD2_9CAUD</name>
<evidence type="ECO:0000313" key="1">
    <source>
        <dbReference type="EMBL" id="AGR46712.1"/>
    </source>
</evidence>
<evidence type="ECO:0000313" key="2">
    <source>
        <dbReference type="Proteomes" id="UP000015091"/>
    </source>
</evidence>
<gene>
    <name evidence="1" type="ORF">BASILISK_129</name>
</gene>
<sequence length="122" mass="14683">MRKINMYIANVYFTKTATADNFHNGCAYESQLIHEEKFTVEFNDTEDLKEKLADYTTKHFDVWHNDFIEYVTNETENNRFDYQQNECEDARKLTLTEEYPDGFLCDYSFTITKVSQETEYKF</sequence>
<accession>S5MSD2</accession>
<keyword evidence="2" id="KW-1185">Reference proteome</keyword>
<dbReference type="EMBL" id="KC595511">
    <property type="protein sequence ID" value="AGR46712.1"/>
    <property type="molecule type" value="Genomic_DNA"/>
</dbReference>
<proteinExistence type="predicted"/>
<reference evidence="1 2" key="1">
    <citation type="journal article" date="2014" name="Genome Announc.">
        <title>Genome Sequences of Three Novel Bacillus cereus Bacteriophages.</title>
        <authorList>
            <person name="Grose J.H."/>
            <person name="Jensen J.D."/>
            <person name="Merrill B.D."/>
            <person name="Fisher J.N."/>
            <person name="Burnett S.H."/>
            <person name="Breakwell D.P."/>
        </authorList>
    </citation>
    <scope>NUCLEOTIDE SEQUENCE [LARGE SCALE GENOMIC DNA]</scope>
</reference>
<organism evidence="1 2">
    <name type="scientific">Bacillus phage Basilisk</name>
    <dbReference type="NCBI Taxonomy" id="1296654"/>
    <lineage>
        <taxon>Viruses</taxon>
        <taxon>Duplodnaviria</taxon>
        <taxon>Heunggongvirae</taxon>
        <taxon>Uroviricota</taxon>
        <taxon>Caudoviricetes</taxon>
        <taxon>Sejongvirinae</taxon>
        <taxon>Basiliskvirus</taxon>
        <taxon>Basiliskvirus basilisk</taxon>
    </lineage>
</organism>